<name>A0A419PE88_CLOSI</name>
<keyword evidence="2" id="KW-1185">Reference proteome</keyword>
<sequence length="77" mass="8856">MHILNVPEFEFRTFDPRRRRQLPARLSLLVSAFVLRCQVTHCPPLGSFHPAQGWPKRALRGRLSSGMRSTCPSQRSL</sequence>
<proteinExistence type="predicted"/>
<dbReference type="AlphaFoldDB" id="A0A419PE88"/>
<dbReference type="Proteomes" id="UP000286415">
    <property type="component" value="Unassembled WGS sequence"/>
</dbReference>
<dbReference type="EMBL" id="NIRI02000042">
    <property type="protein sequence ID" value="KAG5449110.1"/>
    <property type="molecule type" value="Genomic_DNA"/>
</dbReference>
<evidence type="ECO:0000313" key="1">
    <source>
        <dbReference type="EMBL" id="KAG5449110.1"/>
    </source>
</evidence>
<protein>
    <submittedName>
        <fullName evidence="1">Uncharacterized protein</fullName>
    </submittedName>
</protein>
<evidence type="ECO:0000313" key="2">
    <source>
        <dbReference type="Proteomes" id="UP000286415"/>
    </source>
</evidence>
<accession>A0A419PE88</accession>
<dbReference type="InParanoid" id="A0A419PE88"/>
<comment type="caution">
    <text evidence="1">The sequence shown here is derived from an EMBL/GenBank/DDBJ whole genome shotgun (WGS) entry which is preliminary data.</text>
</comment>
<reference evidence="1 2" key="1">
    <citation type="journal article" date="2018" name="Biotechnol. Adv.">
        <title>Improved genomic resources and new bioinformatic workflow for the carcinogenic parasite Clonorchis sinensis: Biotechnological implications.</title>
        <authorList>
            <person name="Wang D."/>
            <person name="Korhonen P.K."/>
            <person name="Gasser R.B."/>
            <person name="Young N.D."/>
        </authorList>
    </citation>
    <scope>NUCLEOTIDE SEQUENCE [LARGE SCALE GENOMIC DNA]</scope>
    <source>
        <strain evidence="1">Cs-k2</strain>
    </source>
</reference>
<organism evidence="1 2">
    <name type="scientific">Clonorchis sinensis</name>
    <name type="common">Chinese liver fluke</name>
    <dbReference type="NCBI Taxonomy" id="79923"/>
    <lineage>
        <taxon>Eukaryota</taxon>
        <taxon>Metazoa</taxon>
        <taxon>Spiralia</taxon>
        <taxon>Lophotrochozoa</taxon>
        <taxon>Platyhelminthes</taxon>
        <taxon>Trematoda</taxon>
        <taxon>Digenea</taxon>
        <taxon>Opisthorchiida</taxon>
        <taxon>Opisthorchiata</taxon>
        <taxon>Opisthorchiidae</taxon>
        <taxon>Clonorchis</taxon>
    </lineage>
</organism>
<gene>
    <name evidence="1" type="ORF">CSKR_100235</name>
</gene>
<reference evidence="1 2" key="2">
    <citation type="journal article" date="2021" name="Genomics">
        <title>High-quality reference genome for Clonorchis sinensis.</title>
        <authorList>
            <person name="Young N.D."/>
            <person name="Stroehlein A.J."/>
            <person name="Kinkar L."/>
            <person name="Wang T."/>
            <person name="Sohn W.M."/>
            <person name="Chang B.C.H."/>
            <person name="Kaur P."/>
            <person name="Weisz D."/>
            <person name="Dudchenko O."/>
            <person name="Aiden E.L."/>
            <person name="Korhonen P.K."/>
            <person name="Gasser R.B."/>
        </authorList>
    </citation>
    <scope>NUCLEOTIDE SEQUENCE [LARGE SCALE GENOMIC DNA]</scope>
    <source>
        <strain evidence="1">Cs-k2</strain>
    </source>
</reference>